<dbReference type="GO" id="GO:0010181">
    <property type="term" value="F:FMN binding"/>
    <property type="evidence" value="ECO:0007669"/>
    <property type="project" value="InterPro"/>
</dbReference>
<evidence type="ECO:0000256" key="1">
    <source>
        <dbReference type="ARBA" id="ARBA00008898"/>
    </source>
</evidence>
<gene>
    <name evidence="5" type="ORF">RRH01S_29_00320</name>
</gene>
<dbReference type="Proteomes" id="UP000026941">
    <property type="component" value="Unassembled WGS sequence"/>
</dbReference>
<dbReference type="PANTHER" id="PTHR30466">
    <property type="entry name" value="FLAVIN REDUCTASE"/>
    <property type="match status" value="1"/>
</dbReference>
<dbReference type="SMART" id="SM00903">
    <property type="entry name" value="Flavin_Reduct"/>
    <property type="match status" value="1"/>
</dbReference>
<comment type="caution">
    <text evidence="5">The sequence shown here is derived from an EMBL/GenBank/DDBJ whole genome shotgun (WGS) entry which is preliminary data.</text>
</comment>
<dbReference type="PANTHER" id="PTHR30466:SF11">
    <property type="entry name" value="FLAVIN-DEPENDENT MONOOXYGENASE, REDUCTASE SUBUNIT HSAB"/>
    <property type="match status" value="1"/>
</dbReference>
<evidence type="ECO:0000256" key="3">
    <source>
        <dbReference type="SAM" id="MobiDB-lite"/>
    </source>
</evidence>
<reference evidence="5 6" key="1">
    <citation type="submission" date="2014-05" db="EMBL/GenBank/DDBJ databases">
        <title>Whole genome shotgun sequence of Rhizobium rhizogenes NBRC 13257.</title>
        <authorList>
            <person name="Katano-Makiyama Y."/>
            <person name="Hosoyama A."/>
            <person name="Hashimoto M."/>
            <person name="Hosoyama Y."/>
            <person name="Noguchi M."/>
            <person name="Tsuchikane K."/>
            <person name="Kimura A."/>
            <person name="Ohji S."/>
            <person name="Ichikawa N."/>
            <person name="Yamazoe A."/>
            <person name="Fujita N."/>
        </authorList>
    </citation>
    <scope>NUCLEOTIDE SEQUENCE [LARGE SCALE GENOMIC DNA]</scope>
    <source>
        <strain evidence="5 6">NBRC 13257</strain>
    </source>
</reference>
<feature type="domain" description="Flavin reductase like" evidence="4">
    <location>
        <begin position="34"/>
        <end position="178"/>
    </location>
</feature>
<evidence type="ECO:0000256" key="2">
    <source>
        <dbReference type="ARBA" id="ARBA00023002"/>
    </source>
</evidence>
<name>A0AA87Q7H7_RHIRH</name>
<evidence type="ECO:0000259" key="4">
    <source>
        <dbReference type="SMART" id="SM00903"/>
    </source>
</evidence>
<dbReference type="InterPro" id="IPR012349">
    <property type="entry name" value="Split_barrel_FMN-bd"/>
</dbReference>
<evidence type="ECO:0000313" key="6">
    <source>
        <dbReference type="Proteomes" id="UP000026941"/>
    </source>
</evidence>
<dbReference type="AlphaFoldDB" id="A0AA87Q7H7"/>
<feature type="region of interest" description="Disordered" evidence="3">
    <location>
        <begin position="1"/>
        <end position="23"/>
    </location>
</feature>
<feature type="compositionally biased region" description="Polar residues" evidence="3">
    <location>
        <begin position="1"/>
        <end position="11"/>
    </location>
</feature>
<proteinExistence type="inferred from homology"/>
<sequence>MGSFSLTQQSDGKNEVVAPDEPPAIDGRHFRTVLGSFPTGVVAVTSLEAEVEPVGMIVGSFTSVSLDPPLVSFLADRSSATQARIRATGRFCANVLAADQERLCRKLATKGPDKFDGIAWEASPLGNPILTGIVSWIDCMIGDVLELGDHYLIVGRVHELHTVTDKTPLLFLRGAYGDYFSNAALVLERLMDWP</sequence>
<evidence type="ECO:0000313" key="5">
    <source>
        <dbReference type="EMBL" id="GAJ97005.1"/>
    </source>
</evidence>
<accession>A0AA87Q7H7</accession>
<organism evidence="5 6">
    <name type="scientific">Rhizobium rhizogenes NBRC 13257</name>
    <dbReference type="NCBI Taxonomy" id="1220581"/>
    <lineage>
        <taxon>Bacteria</taxon>
        <taxon>Pseudomonadati</taxon>
        <taxon>Pseudomonadota</taxon>
        <taxon>Alphaproteobacteria</taxon>
        <taxon>Hyphomicrobiales</taxon>
        <taxon>Rhizobiaceae</taxon>
        <taxon>Rhizobium/Agrobacterium group</taxon>
        <taxon>Rhizobium</taxon>
    </lineage>
</organism>
<dbReference type="Gene3D" id="2.30.110.10">
    <property type="entry name" value="Electron Transport, Fmn-binding Protein, Chain A"/>
    <property type="match status" value="1"/>
</dbReference>
<comment type="similarity">
    <text evidence="1">Belongs to the non-flavoprotein flavin reductase family.</text>
</comment>
<keyword evidence="2" id="KW-0560">Oxidoreductase</keyword>
<dbReference type="SUPFAM" id="SSF50475">
    <property type="entry name" value="FMN-binding split barrel"/>
    <property type="match status" value="1"/>
</dbReference>
<dbReference type="EMBL" id="BAYX01000029">
    <property type="protein sequence ID" value="GAJ97005.1"/>
    <property type="molecule type" value="Genomic_DNA"/>
</dbReference>
<protein>
    <submittedName>
        <fullName evidence="5">Oxidoreductase</fullName>
    </submittedName>
</protein>
<dbReference type="Pfam" id="PF01613">
    <property type="entry name" value="Flavin_Reduct"/>
    <property type="match status" value="1"/>
</dbReference>
<dbReference type="InterPro" id="IPR050268">
    <property type="entry name" value="NADH-dep_flavin_reductase"/>
</dbReference>
<dbReference type="InterPro" id="IPR002563">
    <property type="entry name" value="Flavin_Rdtase-like_dom"/>
</dbReference>
<dbReference type="GO" id="GO:0042602">
    <property type="term" value="F:riboflavin reductase (NADPH) activity"/>
    <property type="evidence" value="ECO:0007669"/>
    <property type="project" value="TreeGrafter"/>
</dbReference>